<evidence type="ECO:0000313" key="3">
    <source>
        <dbReference type="EMBL" id="MCI20101.1"/>
    </source>
</evidence>
<dbReference type="EMBL" id="LXQA010118105">
    <property type="protein sequence ID" value="MCI20101.1"/>
    <property type="molecule type" value="Genomic_DNA"/>
</dbReference>
<name>A0A392Q713_9FABA</name>
<evidence type="ECO:0000256" key="2">
    <source>
        <dbReference type="SAM" id="Phobius"/>
    </source>
</evidence>
<sequence length="61" mass="6566">MVRPKSGETARVRRRDSGDVEVETRKRKRGKNGGVLGSSCGGGLQVFSFWCALLGLCVSLP</sequence>
<proteinExistence type="predicted"/>
<accession>A0A392Q713</accession>
<evidence type="ECO:0000313" key="4">
    <source>
        <dbReference type="Proteomes" id="UP000265520"/>
    </source>
</evidence>
<keyword evidence="4" id="KW-1185">Reference proteome</keyword>
<feature type="compositionally biased region" description="Basic and acidic residues" evidence="1">
    <location>
        <begin position="1"/>
        <end position="24"/>
    </location>
</feature>
<feature type="non-terminal residue" evidence="3">
    <location>
        <position position="61"/>
    </location>
</feature>
<comment type="caution">
    <text evidence="3">The sequence shown here is derived from an EMBL/GenBank/DDBJ whole genome shotgun (WGS) entry which is preliminary data.</text>
</comment>
<keyword evidence="2" id="KW-0472">Membrane</keyword>
<dbReference type="Proteomes" id="UP000265520">
    <property type="component" value="Unassembled WGS sequence"/>
</dbReference>
<dbReference type="AlphaFoldDB" id="A0A392Q713"/>
<reference evidence="3 4" key="1">
    <citation type="journal article" date="2018" name="Front. Plant Sci.">
        <title>Red Clover (Trifolium pratense) and Zigzag Clover (T. medium) - A Picture of Genomic Similarities and Differences.</title>
        <authorList>
            <person name="Dluhosova J."/>
            <person name="Istvanek J."/>
            <person name="Nedelnik J."/>
            <person name="Repkova J."/>
        </authorList>
    </citation>
    <scope>NUCLEOTIDE SEQUENCE [LARGE SCALE GENOMIC DNA]</scope>
    <source>
        <strain evidence="4">cv. 10/8</strain>
        <tissue evidence="3">Leaf</tissue>
    </source>
</reference>
<keyword evidence="2" id="KW-1133">Transmembrane helix</keyword>
<feature type="region of interest" description="Disordered" evidence="1">
    <location>
        <begin position="1"/>
        <end position="33"/>
    </location>
</feature>
<keyword evidence="2" id="KW-0812">Transmembrane</keyword>
<evidence type="ECO:0000256" key="1">
    <source>
        <dbReference type="SAM" id="MobiDB-lite"/>
    </source>
</evidence>
<organism evidence="3 4">
    <name type="scientific">Trifolium medium</name>
    <dbReference type="NCBI Taxonomy" id="97028"/>
    <lineage>
        <taxon>Eukaryota</taxon>
        <taxon>Viridiplantae</taxon>
        <taxon>Streptophyta</taxon>
        <taxon>Embryophyta</taxon>
        <taxon>Tracheophyta</taxon>
        <taxon>Spermatophyta</taxon>
        <taxon>Magnoliopsida</taxon>
        <taxon>eudicotyledons</taxon>
        <taxon>Gunneridae</taxon>
        <taxon>Pentapetalae</taxon>
        <taxon>rosids</taxon>
        <taxon>fabids</taxon>
        <taxon>Fabales</taxon>
        <taxon>Fabaceae</taxon>
        <taxon>Papilionoideae</taxon>
        <taxon>50 kb inversion clade</taxon>
        <taxon>NPAAA clade</taxon>
        <taxon>Hologalegina</taxon>
        <taxon>IRL clade</taxon>
        <taxon>Trifolieae</taxon>
        <taxon>Trifolium</taxon>
    </lineage>
</organism>
<feature type="transmembrane region" description="Helical" evidence="2">
    <location>
        <begin position="35"/>
        <end position="56"/>
    </location>
</feature>
<protein>
    <submittedName>
        <fullName evidence="3">Uncharacterized protein</fullName>
    </submittedName>
</protein>